<accession>A0A4Q0I2M5</accession>
<keyword evidence="1" id="KW-0472">Membrane</keyword>
<gene>
    <name evidence="3" type="ORF">EFD62_14815</name>
</gene>
<sequence length="195" mass="22723">MYIESNILFIFGIPLWVLIRIIINIVRYRKRKPLSIKRELLLSVFYYYILCVLGVTLFPLILFWGDIYGSYASVNVLPVYTTVKDIIYTCSNSPISDFMVRFWIRNILGNLILLFPLGILLPLLWDKFRNIRTATVFGFFTSLSIEVIQLLSMLIGNRGRTFDIDDIILNTAGAFLGALLLNRIMRIRKHKRVHD</sequence>
<feature type="transmembrane region" description="Helical" evidence="1">
    <location>
        <begin position="136"/>
        <end position="155"/>
    </location>
</feature>
<feature type="transmembrane region" description="Helical" evidence="1">
    <location>
        <begin position="6"/>
        <end position="23"/>
    </location>
</feature>
<organism evidence="3 4">
    <name type="scientific">Acetivibrio mesophilus</name>
    <dbReference type="NCBI Taxonomy" id="2487273"/>
    <lineage>
        <taxon>Bacteria</taxon>
        <taxon>Bacillati</taxon>
        <taxon>Bacillota</taxon>
        <taxon>Clostridia</taxon>
        <taxon>Eubacteriales</taxon>
        <taxon>Oscillospiraceae</taxon>
        <taxon>Acetivibrio</taxon>
    </lineage>
</organism>
<keyword evidence="1" id="KW-0812">Transmembrane</keyword>
<dbReference type="PANTHER" id="PTHR36834:SF1">
    <property type="entry name" value="INTEGRAL MEMBRANE PROTEIN"/>
    <property type="match status" value="1"/>
</dbReference>
<dbReference type="AlphaFoldDB" id="A0A4Q0I2M5"/>
<reference evidence="4" key="1">
    <citation type="submission" date="2018-11" db="EMBL/GenBank/DDBJ databases">
        <title>Genome sequencing of a novel mesophilic and cellulolytic organism within the genus Hungateiclostridium.</title>
        <authorList>
            <person name="Rettenmaier R."/>
            <person name="Liebl W."/>
            <person name="Zverlov V."/>
        </authorList>
    </citation>
    <scope>NUCLEOTIDE SEQUENCE [LARGE SCALE GENOMIC DNA]</scope>
    <source>
        <strain evidence="4">N2K1</strain>
    </source>
</reference>
<keyword evidence="4" id="KW-1185">Reference proteome</keyword>
<evidence type="ECO:0000256" key="1">
    <source>
        <dbReference type="SAM" id="Phobius"/>
    </source>
</evidence>
<comment type="caution">
    <text evidence="3">The sequence shown here is derived from an EMBL/GenBank/DDBJ whole genome shotgun (WGS) entry which is preliminary data.</text>
</comment>
<feature type="transmembrane region" description="Helical" evidence="1">
    <location>
        <begin position="102"/>
        <end position="124"/>
    </location>
</feature>
<dbReference type="Pfam" id="PF04892">
    <property type="entry name" value="VanZ"/>
    <property type="match status" value="1"/>
</dbReference>
<dbReference type="EMBL" id="RLII01000028">
    <property type="protein sequence ID" value="RXE57967.1"/>
    <property type="molecule type" value="Genomic_DNA"/>
</dbReference>
<feature type="transmembrane region" description="Helical" evidence="1">
    <location>
        <begin position="167"/>
        <end position="185"/>
    </location>
</feature>
<feature type="domain" description="VanZ-like" evidence="2">
    <location>
        <begin position="45"/>
        <end position="182"/>
    </location>
</feature>
<evidence type="ECO:0000313" key="3">
    <source>
        <dbReference type="EMBL" id="RXE57967.1"/>
    </source>
</evidence>
<name>A0A4Q0I2M5_9FIRM</name>
<dbReference type="InterPro" id="IPR053150">
    <property type="entry name" value="Teicoplanin_resist-assoc"/>
</dbReference>
<evidence type="ECO:0000259" key="2">
    <source>
        <dbReference type="Pfam" id="PF04892"/>
    </source>
</evidence>
<dbReference type="PANTHER" id="PTHR36834">
    <property type="entry name" value="MEMBRANE PROTEIN-RELATED"/>
    <property type="match status" value="1"/>
</dbReference>
<dbReference type="Proteomes" id="UP000289166">
    <property type="component" value="Unassembled WGS sequence"/>
</dbReference>
<dbReference type="RefSeq" id="WP_128706373.1">
    <property type="nucleotide sequence ID" value="NZ_RLII01000028.1"/>
</dbReference>
<dbReference type="OrthoDB" id="9805025at2"/>
<protein>
    <submittedName>
        <fullName evidence="3">VanZ family protein</fullName>
    </submittedName>
</protein>
<feature type="transmembrane region" description="Helical" evidence="1">
    <location>
        <begin position="44"/>
        <end position="65"/>
    </location>
</feature>
<proteinExistence type="predicted"/>
<dbReference type="InterPro" id="IPR006976">
    <property type="entry name" value="VanZ-like"/>
</dbReference>
<keyword evidence="1" id="KW-1133">Transmembrane helix</keyword>
<evidence type="ECO:0000313" key="4">
    <source>
        <dbReference type="Proteomes" id="UP000289166"/>
    </source>
</evidence>